<protein>
    <submittedName>
        <fullName evidence="1">OLC1v1036369C1</fullName>
    </submittedName>
</protein>
<sequence>MIVGETQELNLEQDSIQTTIVDFSPSQFINAKGEFGSAIEVESSPSKPLPEEKLGDSLNLQALNEFSNPSDEEYVYVNPCGDPMGLVYIGCDNTENSDEILVFFTLLIIGKVNIDYAKWNIDSAPSKERMVLNAINEDLDVDSKFLKETNDSVNALLGKVDDNSINLNVTNAILMSESVNSCDEEVLNIKLVDPVVLEDDFPLMDDIVKCNSVKILEMTTLPENCLLSGDSTESETDFDSVVKIEGCGDDCLDIDEIPNAVVDDLFLEKIGKKFMILTDEISTPLDEYLNGLNDDDCWVFVELVDKKFASSRKNHLSSFHDDPGAHRDYSDVVIFLCVDHESCVKLAATCIGLIEINHVKELNEKLFVCTYDGDIFLEISGDEFVRINAVNKIWIKDSIKDFFKTDKNLFGGDFFAFCTPTFELFELRFTEIIRGPYSWFEAITSFRIDTHGEVLHKSLVDLVTSQAESCFWLLLFHVPSYFCDDANLFNLLPGFELKDKDWEDGFIVTKIPSCPIDNIWALLELLEYMNSHHGIYAFGMMNGEFKLFRFAATNFKVNGESIASQEMNLTRTSDMVFGNYTRKPLSDQGSHDTREKSI</sequence>
<organism evidence="1 2">
    <name type="scientific">Oldenlandia corymbosa var. corymbosa</name>
    <dbReference type="NCBI Taxonomy" id="529605"/>
    <lineage>
        <taxon>Eukaryota</taxon>
        <taxon>Viridiplantae</taxon>
        <taxon>Streptophyta</taxon>
        <taxon>Embryophyta</taxon>
        <taxon>Tracheophyta</taxon>
        <taxon>Spermatophyta</taxon>
        <taxon>Magnoliopsida</taxon>
        <taxon>eudicotyledons</taxon>
        <taxon>Gunneridae</taxon>
        <taxon>Pentapetalae</taxon>
        <taxon>asterids</taxon>
        <taxon>lamiids</taxon>
        <taxon>Gentianales</taxon>
        <taxon>Rubiaceae</taxon>
        <taxon>Rubioideae</taxon>
        <taxon>Spermacoceae</taxon>
        <taxon>Hedyotis-Oldenlandia complex</taxon>
        <taxon>Oldenlandia</taxon>
    </lineage>
</organism>
<proteinExistence type="predicted"/>
<reference evidence="1" key="1">
    <citation type="submission" date="2023-03" db="EMBL/GenBank/DDBJ databases">
        <authorList>
            <person name="Julca I."/>
        </authorList>
    </citation>
    <scope>NUCLEOTIDE SEQUENCE</scope>
</reference>
<dbReference type="AlphaFoldDB" id="A0AAV1CVU8"/>
<evidence type="ECO:0000313" key="1">
    <source>
        <dbReference type="EMBL" id="CAI9099530.1"/>
    </source>
</evidence>
<accession>A0AAV1CVU8</accession>
<dbReference type="EMBL" id="OX459120">
    <property type="protein sequence ID" value="CAI9099530.1"/>
    <property type="molecule type" value="Genomic_DNA"/>
</dbReference>
<name>A0AAV1CVU8_OLDCO</name>
<dbReference type="Proteomes" id="UP001161247">
    <property type="component" value="Chromosome 3"/>
</dbReference>
<gene>
    <name evidence="1" type="ORF">OLC1_LOCUS9534</name>
</gene>
<evidence type="ECO:0000313" key="2">
    <source>
        <dbReference type="Proteomes" id="UP001161247"/>
    </source>
</evidence>
<keyword evidence="2" id="KW-1185">Reference proteome</keyword>